<feature type="active site" description="Proton acceptor" evidence="10">
    <location>
        <position position="314"/>
    </location>
</feature>
<dbReference type="EMBL" id="JAYMYJ010000160">
    <property type="protein sequence ID" value="MEB4593489.1"/>
    <property type="molecule type" value="Genomic_DNA"/>
</dbReference>
<dbReference type="RefSeq" id="WP_324698433.1">
    <property type="nucleotide sequence ID" value="NZ_JAYMYJ010000160.1"/>
</dbReference>
<evidence type="ECO:0000313" key="12">
    <source>
        <dbReference type="Proteomes" id="UP001308005"/>
    </source>
</evidence>
<dbReference type="SUPFAM" id="SSF52733">
    <property type="entry name" value="Nicotinate mononucleotide:5,6-dimethylbenzimidazole phosphoribosyltransferase (CobT)"/>
    <property type="match status" value="1"/>
</dbReference>
<accession>A0ABU6D335</accession>
<dbReference type="Gene3D" id="1.10.1610.10">
    <property type="match status" value="1"/>
</dbReference>
<evidence type="ECO:0000256" key="8">
    <source>
        <dbReference type="ARBA" id="ARBA00030686"/>
    </source>
</evidence>
<proteinExistence type="inferred from homology"/>
<evidence type="ECO:0000256" key="2">
    <source>
        <dbReference type="ARBA" id="ARBA00007110"/>
    </source>
</evidence>
<comment type="catalytic activity">
    <reaction evidence="9 10">
        <text>5,6-dimethylbenzimidazole + nicotinate beta-D-ribonucleotide = alpha-ribazole 5'-phosphate + nicotinate + H(+)</text>
        <dbReference type="Rhea" id="RHEA:11196"/>
        <dbReference type="ChEBI" id="CHEBI:15378"/>
        <dbReference type="ChEBI" id="CHEBI:15890"/>
        <dbReference type="ChEBI" id="CHEBI:32544"/>
        <dbReference type="ChEBI" id="CHEBI:57502"/>
        <dbReference type="ChEBI" id="CHEBI:57918"/>
        <dbReference type="EC" id="2.4.2.21"/>
    </reaction>
</comment>
<evidence type="ECO:0000256" key="4">
    <source>
        <dbReference type="ARBA" id="ARBA00015486"/>
    </source>
</evidence>
<dbReference type="Gene3D" id="3.40.50.10210">
    <property type="match status" value="1"/>
</dbReference>
<evidence type="ECO:0000256" key="3">
    <source>
        <dbReference type="ARBA" id="ARBA00011991"/>
    </source>
</evidence>
<evidence type="ECO:0000256" key="6">
    <source>
        <dbReference type="ARBA" id="ARBA00022676"/>
    </source>
</evidence>
<dbReference type="InterPro" id="IPR017846">
    <property type="entry name" value="Nict_dMeBzImd_PRibTrfase_bact"/>
</dbReference>
<dbReference type="NCBIfam" id="TIGR03160">
    <property type="entry name" value="cobT_DBIPRT"/>
    <property type="match status" value="1"/>
</dbReference>
<dbReference type="InterPro" id="IPR036087">
    <property type="entry name" value="Nict_dMeBzImd_PRibTrfase_sf"/>
</dbReference>
<dbReference type="NCBIfam" id="NF000996">
    <property type="entry name" value="PRK00105.1"/>
    <property type="match status" value="1"/>
</dbReference>
<dbReference type="CDD" id="cd02439">
    <property type="entry name" value="DMB-PRT_CobT"/>
    <property type="match status" value="1"/>
</dbReference>
<reference evidence="11 12" key="2">
    <citation type="submission" date="2024-01" db="EMBL/GenBank/DDBJ databases">
        <authorList>
            <person name="Xie X."/>
        </authorList>
    </citation>
    <scope>NUCLEOTIDE SEQUENCE [LARGE SCALE GENOMIC DNA]</scope>
    <source>
        <strain evidence="11">SCUT-1</strain>
    </source>
</reference>
<comment type="caution">
    <text evidence="11">The sequence shown here is derived from an EMBL/GenBank/DDBJ whole genome shotgun (WGS) entry which is preliminary data.</text>
</comment>
<dbReference type="EC" id="2.4.2.21" evidence="3 10"/>
<comment type="pathway">
    <text evidence="1 10">Nucleoside biosynthesis; alpha-ribazole biosynthesis; alpha-ribazole from 5,6-dimethylbenzimidazole: step 1/2.</text>
</comment>
<dbReference type="PANTHER" id="PTHR43463">
    <property type="entry name" value="NICOTINATE-NUCLEOTIDE--DIMETHYLBENZIMIDAZOLE PHOSPHORIBOSYLTRANSFERASE"/>
    <property type="match status" value="1"/>
</dbReference>
<comment type="similarity">
    <text evidence="2 10">Belongs to the CobT family.</text>
</comment>
<keyword evidence="7 10" id="KW-0808">Transferase</keyword>
<dbReference type="Pfam" id="PF02277">
    <property type="entry name" value="DBI_PRT"/>
    <property type="match status" value="1"/>
</dbReference>
<dbReference type="Proteomes" id="UP001308005">
    <property type="component" value="Unassembled WGS sequence"/>
</dbReference>
<reference evidence="12" key="1">
    <citation type="submission" date="2023-07" db="EMBL/GenBank/DDBJ databases">
        <title>The carbon used by Thiothrix.</title>
        <authorList>
            <person name="Chen L."/>
        </authorList>
    </citation>
    <scope>NUCLEOTIDE SEQUENCE [LARGE SCALE GENOMIC DNA]</scope>
</reference>
<evidence type="ECO:0000256" key="5">
    <source>
        <dbReference type="ARBA" id="ARBA00022573"/>
    </source>
</evidence>
<evidence type="ECO:0000256" key="10">
    <source>
        <dbReference type="HAMAP-Rule" id="MF_00230"/>
    </source>
</evidence>
<name>A0ABU6D335_9GAMM</name>
<dbReference type="InterPro" id="IPR023195">
    <property type="entry name" value="Nict_dMeBzImd_PRibTrfase_N"/>
</dbReference>
<dbReference type="InterPro" id="IPR003200">
    <property type="entry name" value="Nict_dMeBzImd_PRibTrfase"/>
</dbReference>
<keyword evidence="12" id="KW-1185">Reference proteome</keyword>
<gene>
    <name evidence="10 11" type="primary">cobT</name>
    <name evidence="11" type="ORF">VSS37_21100</name>
</gene>
<keyword evidence="5 10" id="KW-0169">Cobalamin biosynthesis</keyword>
<comment type="function">
    <text evidence="10">Catalyzes the synthesis of alpha-ribazole-5'-phosphate from nicotinate mononucleotide (NAMN) and 5,6-dimethylbenzimidazole (DMB).</text>
</comment>
<dbReference type="HAMAP" id="MF_00230">
    <property type="entry name" value="CobT"/>
    <property type="match status" value="1"/>
</dbReference>
<keyword evidence="6 10" id="KW-0328">Glycosyltransferase</keyword>
<organism evidence="11 12">
    <name type="scientific">Candidatus Thiothrix phosphatis</name>
    <dbReference type="NCBI Taxonomy" id="3112415"/>
    <lineage>
        <taxon>Bacteria</taxon>
        <taxon>Pseudomonadati</taxon>
        <taxon>Pseudomonadota</taxon>
        <taxon>Gammaproteobacteria</taxon>
        <taxon>Thiotrichales</taxon>
        <taxon>Thiotrichaceae</taxon>
        <taxon>Thiothrix</taxon>
    </lineage>
</organism>
<evidence type="ECO:0000313" key="11">
    <source>
        <dbReference type="EMBL" id="MEB4593489.1"/>
    </source>
</evidence>
<dbReference type="GO" id="GO:0008939">
    <property type="term" value="F:nicotinate-nucleotide-dimethylbenzimidazole phosphoribosyltransferase activity"/>
    <property type="evidence" value="ECO:0007669"/>
    <property type="project" value="UniProtKB-EC"/>
</dbReference>
<evidence type="ECO:0000256" key="1">
    <source>
        <dbReference type="ARBA" id="ARBA00005049"/>
    </source>
</evidence>
<protein>
    <recommendedName>
        <fullName evidence="4 10">Nicotinate-nucleotide--dimethylbenzimidazole phosphoribosyltransferase</fullName>
        <shortName evidence="10">NN:DBI PRT</shortName>
        <ecNumber evidence="3 10">2.4.2.21</ecNumber>
    </recommendedName>
    <alternativeName>
        <fullName evidence="8 10">N(1)-alpha-phosphoribosyltransferase</fullName>
    </alternativeName>
</protein>
<evidence type="ECO:0000256" key="9">
    <source>
        <dbReference type="ARBA" id="ARBA00047340"/>
    </source>
</evidence>
<dbReference type="PANTHER" id="PTHR43463:SF1">
    <property type="entry name" value="NICOTINATE-NUCLEOTIDE--DIMETHYLBENZIMIDAZOLE PHOSPHORIBOSYLTRANSFERASE"/>
    <property type="match status" value="1"/>
</dbReference>
<sequence length="347" mass="35924">MEWLNTPCQIPNAAAMEAARWHQSQLTKPAGSLGELETIAIRLASLQGRERPTADKVFISVFAADHGVAEEGVSAFPQAVTAQMVANFLNGGAAISVLAQELGATLEVVDVGVKTPIAHPRLISQRAGAGTANSAIEAAMAHNQLALALQAGADATARAQAAQTDLFIGGDMGIANSTAATAIYCALLDTPVTEATGSGTGLNSAGVLHKAEVVQRILNRHHQHFGQPLEVLRRLGGFEIAALTGAYVRAAQLGLPVLVDGFISTAAALLASKIQPAVADWLIMSHTSAEQGHHFVITELGQRPLLDLGLRLGEGSGAAVAVPLLRMACALHNRMATFAEAAVASKL</sequence>
<evidence type="ECO:0000256" key="7">
    <source>
        <dbReference type="ARBA" id="ARBA00022679"/>
    </source>
</evidence>